<accession>A0A2A4FA48</accession>
<dbReference type="Proteomes" id="UP000217994">
    <property type="component" value="Unassembled WGS sequence"/>
</dbReference>
<feature type="transmembrane region" description="Helical" evidence="1">
    <location>
        <begin position="12"/>
        <end position="34"/>
    </location>
</feature>
<keyword evidence="1" id="KW-0472">Membrane</keyword>
<keyword evidence="1" id="KW-0812">Transmembrane</keyword>
<dbReference type="AlphaFoldDB" id="A0A2A4FA48"/>
<keyword evidence="1" id="KW-1133">Transmembrane helix</keyword>
<proteinExistence type="predicted"/>
<protein>
    <submittedName>
        <fullName evidence="2">Uncharacterized protein</fullName>
    </submittedName>
</protein>
<evidence type="ECO:0000256" key="1">
    <source>
        <dbReference type="SAM" id="Phobius"/>
    </source>
</evidence>
<sequence>MIPTFVRLALRCALWCVTIATALFIALLIVIVVARYETDEGTCPDWSADSVRVKVLTFLAERHVQLTGVRFEGQPEYYPDSTGWWTPLGWWGLRLNRRDGPMIATVDCNGRVSYATVESPSVGPHRHSE</sequence>
<evidence type="ECO:0000313" key="3">
    <source>
        <dbReference type="Proteomes" id="UP000217994"/>
    </source>
</evidence>
<reference evidence="2 3" key="1">
    <citation type="submission" date="2017-01" db="EMBL/GenBank/DDBJ databases">
        <title>Whole-Genome Shotgun Sequencing of Two beta-Proteobacterial Species in Search of the Bulgecin Biosynthetic Cluster.</title>
        <authorList>
            <person name="Horsman M.E."/>
            <person name="Marous D.R."/>
            <person name="Li R."/>
            <person name="Oliver R.A."/>
            <person name="Byun B."/>
            <person name="Emrich S.J."/>
            <person name="Boggess B."/>
            <person name="Townsend C.A."/>
            <person name="Mobashery S."/>
        </authorList>
    </citation>
    <scope>NUCLEOTIDE SEQUENCE [LARGE SCALE GENOMIC DNA]</scope>
    <source>
        <strain evidence="2 3">ATCC 31433</strain>
    </source>
</reference>
<evidence type="ECO:0000313" key="2">
    <source>
        <dbReference type="EMBL" id="PCE29478.1"/>
    </source>
</evidence>
<organism evidence="2 3">
    <name type="scientific">Burkholderia ubonensis subsp. mesacidophila</name>
    <dbReference type="NCBI Taxonomy" id="265293"/>
    <lineage>
        <taxon>Bacteria</taxon>
        <taxon>Pseudomonadati</taxon>
        <taxon>Pseudomonadota</taxon>
        <taxon>Betaproteobacteria</taxon>
        <taxon>Burkholderiales</taxon>
        <taxon>Burkholderiaceae</taxon>
        <taxon>Burkholderia</taxon>
        <taxon>Burkholderia cepacia complex</taxon>
    </lineage>
</organism>
<comment type="caution">
    <text evidence="2">The sequence shown here is derived from an EMBL/GenBank/DDBJ whole genome shotgun (WGS) entry which is preliminary data.</text>
</comment>
<gene>
    <name evidence="2" type="ORF">BZL54_25155</name>
</gene>
<dbReference type="EMBL" id="MTZU01000079">
    <property type="protein sequence ID" value="PCE29478.1"/>
    <property type="molecule type" value="Genomic_DNA"/>
</dbReference>
<name>A0A2A4FA48_9BURK</name>